<keyword evidence="2" id="KW-0812">Transmembrane</keyword>
<feature type="transmembrane region" description="Helical" evidence="2">
    <location>
        <begin position="244"/>
        <end position="263"/>
    </location>
</feature>
<dbReference type="Proteomes" id="UP000824062">
    <property type="component" value="Unassembled WGS sequence"/>
</dbReference>
<feature type="transmembrane region" description="Helical" evidence="2">
    <location>
        <begin position="216"/>
        <end position="238"/>
    </location>
</feature>
<accession>A0A9D2EZE1</accession>
<reference evidence="3" key="1">
    <citation type="journal article" date="2021" name="PeerJ">
        <title>Extensive microbial diversity within the chicken gut microbiome revealed by metagenomics and culture.</title>
        <authorList>
            <person name="Gilroy R."/>
            <person name="Ravi A."/>
            <person name="Getino M."/>
            <person name="Pursley I."/>
            <person name="Horton D.L."/>
            <person name="Alikhan N.F."/>
            <person name="Baker D."/>
            <person name="Gharbi K."/>
            <person name="Hall N."/>
            <person name="Watson M."/>
            <person name="Adriaenssens E.M."/>
            <person name="Foster-Nyarko E."/>
            <person name="Jarju S."/>
            <person name="Secka A."/>
            <person name="Antonio M."/>
            <person name="Oren A."/>
            <person name="Chaudhuri R.R."/>
            <person name="La Ragione R."/>
            <person name="Hildebrand F."/>
            <person name="Pallen M.J."/>
        </authorList>
    </citation>
    <scope>NUCLEOTIDE SEQUENCE</scope>
    <source>
        <strain evidence="3">ChiHjej12B11-14209</strain>
    </source>
</reference>
<dbReference type="AlphaFoldDB" id="A0A9D2EZE1"/>
<reference evidence="3" key="2">
    <citation type="submission" date="2021-04" db="EMBL/GenBank/DDBJ databases">
        <authorList>
            <person name="Gilroy R."/>
        </authorList>
    </citation>
    <scope>NUCLEOTIDE SEQUENCE</scope>
    <source>
        <strain evidence="3">ChiHjej12B11-14209</strain>
    </source>
</reference>
<evidence type="ECO:0000313" key="4">
    <source>
        <dbReference type="Proteomes" id="UP000824062"/>
    </source>
</evidence>
<keyword evidence="2" id="KW-1133">Transmembrane helix</keyword>
<evidence type="ECO:0000256" key="1">
    <source>
        <dbReference type="SAM" id="MobiDB-lite"/>
    </source>
</evidence>
<gene>
    <name evidence="3" type="ORF">IAA19_06915</name>
</gene>
<protein>
    <submittedName>
        <fullName evidence="3">Uncharacterized protein</fullName>
    </submittedName>
</protein>
<dbReference type="EMBL" id="DXBM01000058">
    <property type="protein sequence ID" value="HIZ46729.1"/>
    <property type="molecule type" value="Genomic_DNA"/>
</dbReference>
<evidence type="ECO:0000256" key="2">
    <source>
        <dbReference type="SAM" id="Phobius"/>
    </source>
</evidence>
<feature type="transmembrane region" description="Helical" evidence="2">
    <location>
        <begin position="13"/>
        <end position="33"/>
    </location>
</feature>
<comment type="caution">
    <text evidence="3">The sequence shown here is derived from an EMBL/GenBank/DDBJ whole genome shotgun (WGS) entry which is preliminary data.</text>
</comment>
<keyword evidence="2" id="KW-0472">Membrane</keyword>
<sequence>MPLSPIDTPLATMVPWLLAWGPPVAYIALSVVTNRVRAAREARVPSDMDPTPDAPDLHPVLLGALRCHDEGASSDAENACGIALAAIARLVGLGGASFEDRDGPAGRAPAPDEDEGPIATGARRRRARNSLHPERLVHEYGANLWLTVSAPEPDRCDREALRLIMPPGPESASVEDLCRHVSGADSYKALRGFLERFDSDLFAAGLARRVGVPTRLVFNPLVSLLMCAWCVLGPACAVPDANSSLAPVAVALLLAVILSRALFVNLGPQLTSEGARVLCRAQANVLWAEVAIEDEGALTDGLSDAQVADLLGVLLAMGRADVAADLAERLLARAESGRWSPAALQEAEFCVRRPYVWKEWLHRALSPVELLLDRVRDLDRRMS</sequence>
<evidence type="ECO:0000313" key="3">
    <source>
        <dbReference type="EMBL" id="HIZ46729.1"/>
    </source>
</evidence>
<organism evidence="3 4">
    <name type="scientific">Candidatus Olsenella pullistercoris</name>
    <dbReference type="NCBI Taxonomy" id="2838712"/>
    <lineage>
        <taxon>Bacteria</taxon>
        <taxon>Bacillati</taxon>
        <taxon>Actinomycetota</taxon>
        <taxon>Coriobacteriia</taxon>
        <taxon>Coriobacteriales</taxon>
        <taxon>Atopobiaceae</taxon>
        <taxon>Olsenella</taxon>
    </lineage>
</organism>
<name>A0A9D2EZE1_9ACTN</name>
<proteinExistence type="predicted"/>
<feature type="region of interest" description="Disordered" evidence="1">
    <location>
        <begin position="100"/>
        <end position="127"/>
    </location>
</feature>